<dbReference type="EMBL" id="LKCW01000302">
    <property type="protein sequence ID" value="KPM34778.1"/>
    <property type="molecule type" value="Genomic_DNA"/>
</dbReference>
<evidence type="ECO:0000313" key="3">
    <source>
        <dbReference type="Proteomes" id="UP000050424"/>
    </source>
</evidence>
<dbReference type="AlphaFoldDB" id="A0A0P7B0I2"/>
<comment type="caution">
    <text evidence="2">The sequence shown here is derived from an EMBL/GenBank/DDBJ whole genome shotgun (WGS) entry which is preliminary data.</text>
</comment>
<dbReference type="Proteomes" id="UP000050424">
    <property type="component" value="Unassembled WGS sequence"/>
</dbReference>
<feature type="region of interest" description="Disordered" evidence="1">
    <location>
        <begin position="1"/>
        <end position="164"/>
    </location>
</feature>
<feature type="compositionally biased region" description="Polar residues" evidence="1">
    <location>
        <begin position="83"/>
        <end position="93"/>
    </location>
</feature>
<feature type="compositionally biased region" description="Basic and acidic residues" evidence="1">
    <location>
        <begin position="196"/>
        <end position="211"/>
    </location>
</feature>
<name>A0A0P7B0I2_9HYPO</name>
<sequence length="463" mass="51685">MSTYTTISTQRSATEVQRPHGLASSRWATQVESGFDVISEPKPQPKPEPKSEPRSQGLSSSRWATPAASAPEAKPEPQPGQGLASSRWATQAESAPEVTPKPKPSPEPLGQELASSRWAAQAEPALKAIPKPTPEAKSKPRTELKPQSQSQPQPEPRSQGLGASRWATQVESVLATMPKLKSEPKPQPQFGPKLKFKPEPKPEPKFKQSMAERDIRQQTWCSLFGNKVPEEPVCGPFEMRLPRSLSAEYFILGPGGSQLQRINELIPDQLEISLAYKTPKKMPADLAEYQEAPYPERLIMGFSPRVTAPALHINQKLIRGLWDEIERWAEIVWKGKPTRLDTHLSNGIKVFEADTIAGTGQINSALKQAYKAAEENAFYIRDSIQREMEAIIAAEPEIRAIARDENGADFVKAEMEKWVFAKGDKEAEHRLRVCQYAWMDCEASEDYAFITYCLRDMGKKLGY</sequence>
<feature type="region of interest" description="Disordered" evidence="1">
    <location>
        <begin position="176"/>
        <end position="211"/>
    </location>
</feature>
<feature type="compositionally biased region" description="Low complexity" evidence="1">
    <location>
        <begin position="146"/>
        <end position="159"/>
    </location>
</feature>
<organism evidence="2 3">
    <name type="scientific">Neonectria ditissima</name>
    <dbReference type="NCBI Taxonomy" id="78410"/>
    <lineage>
        <taxon>Eukaryota</taxon>
        <taxon>Fungi</taxon>
        <taxon>Dikarya</taxon>
        <taxon>Ascomycota</taxon>
        <taxon>Pezizomycotina</taxon>
        <taxon>Sordariomycetes</taxon>
        <taxon>Hypocreomycetidae</taxon>
        <taxon>Hypocreales</taxon>
        <taxon>Nectriaceae</taxon>
        <taxon>Neonectria</taxon>
    </lineage>
</organism>
<gene>
    <name evidence="2" type="ORF">AK830_g11796</name>
</gene>
<reference evidence="2 3" key="1">
    <citation type="submission" date="2015-09" db="EMBL/GenBank/DDBJ databases">
        <title>Draft genome of a European isolate of the apple canker pathogen Neonectria ditissima.</title>
        <authorList>
            <person name="Gomez-Cortecero A."/>
            <person name="Harrison R.J."/>
            <person name="Armitage A.D."/>
        </authorList>
    </citation>
    <scope>NUCLEOTIDE SEQUENCE [LARGE SCALE GENOMIC DNA]</scope>
    <source>
        <strain evidence="2 3">R09/05</strain>
    </source>
</reference>
<evidence type="ECO:0000313" key="2">
    <source>
        <dbReference type="EMBL" id="KPM34778.1"/>
    </source>
</evidence>
<feature type="compositionally biased region" description="Basic and acidic residues" evidence="1">
    <location>
        <begin position="43"/>
        <end position="53"/>
    </location>
</feature>
<protein>
    <submittedName>
        <fullName evidence="2">Uncharacterized protein</fullName>
    </submittedName>
</protein>
<accession>A0A0P7B0I2</accession>
<dbReference type="OrthoDB" id="5093989at2759"/>
<feature type="compositionally biased region" description="Polar residues" evidence="1">
    <location>
        <begin position="1"/>
        <end position="15"/>
    </location>
</feature>
<evidence type="ECO:0000256" key="1">
    <source>
        <dbReference type="SAM" id="MobiDB-lite"/>
    </source>
</evidence>
<proteinExistence type="predicted"/>
<keyword evidence="3" id="KW-1185">Reference proteome</keyword>
<feature type="compositionally biased region" description="Basic and acidic residues" evidence="1">
    <location>
        <begin position="134"/>
        <end position="144"/>
    </location>
</feature>